<dbReference type="SUPFAM" id="SSF56281">
    <property type="entry name" value="Metallo-hydrolase/oxidoreductase"/>
    <property type="match status" value="1"/>
</dbReference>
<evidence type="ECO:0000256" key="4">
    <source>
        <dbReference type="ARBA" id="ARBA00022833"/>
    </source>
</evidence>
<name>A0A1G1VTG8_9BACT</name>
<dbReference type="PANTHER" id="PTHR46233">
    <property type="entry name" value="HYDROXYACYLGLUTATHIONE HYDROLASE GLOC"/>
    <property type="match status" value="1"/>
</dbReference>
<dbReference type="InterPro" id="IPR001279">
    <property type="entry name" value="Metallo-B-lactamas"/>
</dbReference>
<dbReference type="Pfam" id="PF00753">
    <property type="entry name" value="Lactamase_B"/>
    <property type="match status" value="1"/>
</dbReference>
<keyword evidence="2" id="KW-0479">Metal-binding</keyword>
<dbReference type="GO" id="GO:0046872">
    <property type="term" value="F:metal ion binding"/>
    <property type="evidence" value="ECO:0007669"/>
    <property type="project" value="UniProtKB-KW"/>
</dbReference>
<evidence type="ECO:0000313" key="7">
    <source>
        <dbReference type="Proteomes" id="UP000179233"/>
    </source>
</evidence>
<dbReference type="EMBL" id="MHCJ01000003">
    <property type="protein sequence ID" value="OGY18695.1"/>
    <property type="molecule type" value="Genomic_DNA"/>
</dbReference>
<dbReference type="PANTHER" id="PTHR46233:SF3">
    <property type="entry name" value="HYDROXYACYLGLUTATHIONE HYDROLASE GLOC"/>
    <property type="match status" value="1"/>
</dbReference>
<reference evidence="6 7" key="1">
    <citation type="journal article" date="2016" name="Nat. Commun.">
        <title>Thousands of microbial genomes shed light on interconnected biogeochemical processes in an aquifer system.</title>
        <authorList>
            <person name="Anantharaman K."/>
            <person name="Brown C.T."/>
            <person name="Hug L.A."/>
            <person name="Sharon I."/>
            <person name="Castelle C.J."/>
            <person name="Probst A.J."/>
            <person name="Thomas B.C."/>
            <person name="Singh A."/>
            <person name="Wilkins M.J."/>
            <person name="Karaoz U."/>
            <person name="Brodie E.L."/>
            <person name="Williams K.H."/>
            <person name="Hubbard S.S."/>
            <person name="Banfield J.F."/>
        </authorList>
    </citation>
    <scope>NUCLEOTIDE SEQUENCE [LARGE SCALE GENOMIC DNA]</scope>
</reference>
<accession>A0A1G1VTG8</accession>
<dbReference type="AlphaFoldDB" id="A0A1G1VTG8"/>
<evidence type="ECO:0000313" key="6">
    <source>
        <dbReference type="EMBL" id="OGY18695.1"/>
    </source>
</evidence>
<protein>
    <recommendedName>
        <fullName evidence="5">Metallo-beta-lactamase domain-containing protein</fullName>
    </recommendedName>
</protein>
<feature type="domain" description="Metallo-beta-lactamase" evidence="5">
    <location>
        <begin position="12"/>
        <end position="192"/>
    </location>
</feature>
<organism evidence="6 7">
    <name type="scientific">Candidatus Chisholmbacteria bacterium RIFCSPHIGHO2_01_FULL_52_32</name>
    <dbReference type="NCBI Taxonomy" id="1797591"/>
    <lineage>
        <taxon>Bacteria</taxon>
        <taxon>Candidatus Chisholmiibacteriota</taxon>
    </lineage>
</organism>
<sequence length="207" mass="22755">MDIKNLVVGQLQTNCYLAIDRISKQCLIIDPGDDADYIQRIILDEGVKPGGIIATHGHFDHILAATELQLNYRLPLWIHPKDIFLVRRMRETARHFIGITSGPPPNITRSLKAGQKIPVGEANLLVIETPGHTPGSITLYSKKEKLAFVGDLLFSDGGVGRTDFSYSSLGALQKSITKILRLPSETVLLCGHGPETTVAAQRPFHKN</sequence>
<evidence type="ECO:0000259" key="5">
    <source>
        <dbReference type="SMART" id="SM00849"/>
    </source>
</evidence>
<keyword evidence="3" id="KW-0378">Hydrolase</keyword>
<comment type="cofactor">
    <cofactor evidence="1">
        <name>Zn(2+)</name>
        <dbReference type="ChEBI" id="CHEBI:29105"/>
    </cofactor>
</comment>
<evidence type="ECO:0000256" key="3">
    <source>
        <dbReference type="ARBA" id="ARBA00022801"/>
    </source>
</evidence>
<dbReference type="InterPro" id="IPR051453">
    <property type="entry name" value="MBL_Glyoxalase_II"/>
</dbReference>
<keyword evidence="4" id="KW-0862">Zinc</keyword>
<dbReference type="SMART" id="SM00849">
    <property type="entry name" value="Lactamase_B"/>
    <property type="match status" value="1"/>
</dbReference>
<proteinExistence type="predicted"/>
<evidence type="ECO:0000256" key="1">
    <source>
        <dbReference type="ARBA" id="ARBA00001947"/>
    </source>
</evidence>
<dbReference type="Proteomes" id="UP000179233">
    <property type="component" value="Unassembled WGS sequence"/>
</dbReference>
<evidence type="ECO:0000256" key="2">
    <source>
        <dbReference type="ARBA" id="ARBA00022723"/>
    </source>
</evidence>
<dbReference type="Gene3D" id="3.60.15.10">
    <property type="entry name" value="Ribonuclease Z/Hydroxyacylglutathione hydrolase-like"/>
    <property type="match status" value="1"/>
</dbReference>
<comment type="caution">
    <text evidence="6">The sequence shown here is derived from an EMBL/GenBank/DDBJ whole genome shotgun (WGS) entry which is preliminary data.</text>
</comment>
<dbReference type="CDD" id="cd06262">
    <property type="entry name" value="metallo-hydrolase-like_MBL-fold"/>
    <property type="match status" value="1"/>
</dbReference>
<dbReference type="InterPro" id="IPR036866">
    <property type="entry name" value="RibonucZ/Hydroxyglut_hydro"/>
</dbReference>
<dbReference type="GO" id="GO:0016787">
    <property type="term" value="F:hydrolase activity"/>
    <property type="evidence" value="ECO:0007669"/>
    <property type="project" value="UniProtKB-KW"/>
</dbReference>
<gene>
    <name evidence="6" type="ORF">A2786_04335</name>
</gene>